<feature type="compositionally biased region" description="Basic and acidic residues" evidence="7">
    <location>
        <begin position="612"/>
        <end position="621"/>
    </location>
</feature>
<evidence type="ECO:0000256" key="1">
    <source>
        <dbReference type="ARBA" id="ARBA00004141"/>
    </source>
</evidence>
<evidence type="ECO:0008006" key="13">
    <source>
        <dbReference type="Google" id="ProtNLM"/>
    </source>
</evidence>
<dbReference type="EMBL" id="JAPFFF010000012">
    <property type="protein sequence ID" value="KAK8876059.1"/>
    <property type="molecule type" value="Genomic_DNA"/>
</dbReference>
<feature type="compositionally biased region" description="Acidic residues" evidence="7">
    <location>
        <begin position="631"/>
        <end position="641"/>
    </location>
</feature>
<sequence length="691" mass="77897">MSKVRRTSSEYSGSMYSQSSYEKQDMNLKGKDQIVARGVLYKRLLKYPMACFAIIPSVLHGATPIVVFVLFGQILNEQTKFVQTHEPTIDKIRNWCLYIALMAVATAICKFLVSFLWVRMGSRFILDLKAQLFDSLMMNDIPYFDITPIGSVLTLLGEDSQLVQDNFGTTKGIQFQNMGQFLTGIILAYIYQWKLALIATCIFPFAVVVIFFFSKYIDKHINRKFFYVARMMTIAEETLSSIRTVRGFNREDIEYNRFMREVNCSVKEEQKALTGVNSMFTIIMIGVWTIIIGNMYYGGTMVDKGQLQPGNLMSVFGFMMFGSMGLIELQTSLQGEQKAISSGARILSMISHVPSIPFSGGDTISDFKGHIVFQNVSFKYPTRDVYVLKNTSFEIKPGQMGALVGHSGSGKSTCVQLLERFYDANEGLILLDGHDITTLDPRWLHRQIGLVGQEPILFQLSIKENIMYAKPDATMEEVERAAEMANAKKFIEKLNGKYDFYVGEKGGSLSGGQRQRIAIARALIKDPKILMTDEATSALDSASEKKVQQALDKVMATRTSVVVAHRLTTVRNANVIYVFDTGEIKEQGTHDELIAKHGVYYELVKRQLKENENHEHMEEMKRRRSTLAIDNGDDDDDDDDVVPAKPAKKSSKKKDTKKKSSKSSKSSKKKQKEETKETDDGDIDSITDDSI</sequence>
<evidence type="ECO:0000256" key="4">
    <source>
        <dbReference type="ARBA" id="ARBA00022840"/>
    </source>
</evidence>
<dbReference type="InterPro" id="IPR003593">
    <property type="entry name" value="AAA+_ATPase"/>
</dbReference>
<feature type="compositionally biased region" description="Basic residues" evidence="7">
    <location>
        <begin position="646"/>
        <end position="670"/>
    </location>
</feature>
<evidence type="ECO:0000256" key="5">
    <source>
        <dbReference type="ARBA" id="ARBA00022989"/>
    </source>
</evidence>
<evidence type="ECO:0000259" key="10">
    <source>
        <dbReference type="PROSITE" id="PS50929"/>
    </source>
</evidence>
<dbReference type="PANTHER" id="PTHR43394:SF1">
    <property type="entry name" value="ATP-BINDING CASSETTE SUB-FAMILY B MEMBER 10, MITOCHONDRIAL"/>
    <property type="match status" value="1"/>
</dbReference>
<dbReference type="PROSITE" id="PS00211">
    <property type="entry name" value="ABC_TRANSPORTER_1"/>
    <property type="match status" value="1"/>
</dbReference>
<dbReference type="SUPFAM" id="SSF90123">
    <property type="entry name" value="ABC transporter transmembrane region"/>
    <property type="match status" value="1"/>
</dbReference>
<keyword evidence="3" id="KW-0547">Nucleotide-binding</keyword>
<dbReference type="Gene3D" id="1.20.1560.10">
    <property type="entry name" value="ABC transporter type 1, transmembrane domain"/>
    <property type="match status" value="1"/>
</dbReference>
<dbReference type="Gene3D" id="3.40.50.300">
    <property type="entry name" value="P-loop containing nucleotide triphosphate hydrolases"/>
    <property type="match status" value="1"/>
</dbReference>
<feature type="compositionally biased region" description="Acidic residues" evidence="7">
    <location>
        <begin position="676"/>
        <end position="691"/>
    </location>
</feature>
<keyword evidence="5 8" id="KW-1133">Transmembrane helix</keyword>
<dbReference type="InterPro" id="IPR039421">
    <property type="entry name" value="Type_1_exporter"/>
</dbReference>
<keyword evidence="2 8" id="KW-0812">Transmembrane</keyword>
<comment type="subcellular location">
    <subcellularLocation>
        <location evidence="1">Membrane</location>
        <topology evidence="1">Multi-pass membrane protein</topology>
    </subcellularLocation>
</comment>
<evidence type="ECO:0000256" key="2">
    <source>
        <dbReference type="ARBA" id="ARBA00022692"/>
    </source>
</evidence>
<comment type="caution">
    <text evidence="11">The sequence shown here is derived from an EMBL/GenBank/DDBJ whole genome shotgun (WGS) entry which is preliminary data.</text>
</comment>
<dbReference type="InterPro" id="IPR027417">
    <property type="entry name" value="P-loop_NTPase"/>
</dbReference>
<evidence type="ECO:0000259" key="9">
    <source>
        <dbReference type="PROSITE" id="PS50893"/>
    </source>
</evidence>
<evidence type="ECO:0000313" key="12">
    <source>
        <dbReference type="Proteomes" id="UP001470230"/>
    </source>
</evidence>
<evidence type="ECO:0000256" key="8">
    <source>
        <dbReference type="SAM" id="Phobius"/>
    </source>
</evidence>
<dbReference type="Pfam" id="PF00664">
    <property type="entry name" value="ABC_membrane"/>
    <property type="match status" value="1"/>
</dbReference>
<dbReference type="PANTHER" id="PTHR43394">
    <property type="entry name" value="ATP-DEPENDENT PERMEASE MDL1, MITOCHONDRIAL"/>
    <property type="match status" value="1"/>
</dbReference>
<dbReference type="InterPro" id="IPR036640">
    <property type="entry name" value="ABC1_TM_sf"/>
</dbReference>
<reference evidence="11 12" key="1">
    <citation type="submission" date="2024-04" db="EMBL/GenBank/DDBJ databases">
        <title>Tritrichomonas musculus Genome.</title>
        <authorList>
            <person name="Alves-Ferreira E."/>
            <person name="Grigg M."/>
            <person name="Lorenzi H."/>
            <person name="Galac M."/>
        </authorList>
    </citation>
    <scope>NUCLEOTIDE SEQUENCE [LARGE SCALE GENOMIC DNA]</scope>
    <source>
        <strain evidence="11 12">EAF2021</strain>
    </source>
</reference>
<dbReference type="InterPro" id="IPR003439">
    <property type="entry name" value="ABC_transporter-like_ATP-bd"/>
</dbReference>
<keyword evidence="4" id="KW-0067">ATP-binding</keyword>
<accession>A0ABR2JE93</accession>
<gene>
    <name evidence="11" type="ORF">M9Y10_006243</name>
</gene>
<protein>
    <recommendedName>
        <fullName evidence="13">ABC transporter family protein</fullName>
    </recommendedName>
</protein>
<feature type="domain" description="ABC transmembrane type-1" evidence="10">
    <location>
        <begin position="57"/>
        <end position="329"/>
    </location>
</feature>
<dbReference type="InterPro" id="IPR017871">
    <property type="entry name" value="ABC_transporter-like_CS"/>
</dbReference>
<name>A0ABR2JE93_9EUKA</name>
<evidence type="ECO:0000313" key="11">
    <source>
        <dbReference type="EMBL" id="KAK8876059.1"/>
    </source>
</evidence>
<feature type="transmembrane region" description="Helical" evidence="8">
    <location>
        <begin position="95"/>
        <end position="118"/>
    </location>
</feature>
<evidence type="ECO:0000256" key="6">
    <source>
        <dbReference type="ARBA" id="ARBA00023136"/>
    </source>
</evidence>
<dbReference type="PROSITE" id="PS50929">
    <property type="entry name" value="ABC_TM1F"/>
    <property type="match status" value="1"/>
</dbReference>
<dbReference type="Proteomes" id="UP001470230">
    <property type="component" value="Unassembled WGS sequence"/>
</dbReference>
<organism evidence="11 12">
    <name type="scientific">Tritrichomonas musculus</name>
    <dbReference type="NCBI Taxonomy" id="1915356"/>
    <lineage>
        <taxon>Eukaryota</taxon>
        <taxon>Metamonada</taxon>
        <taxon>Parabasalia</taxon>
        <taxon>Tritrichomonadida</taxon>
        <taxon>Tritrichomonadidae</taxon>
        <taxon>Tritrichomonas</taxon>
    </lineage>
</organism>
<feature type="transmembrane region" description="Helical" evidence="8">
    <location>
        <begin position="279"/>
        <end position="297"/>
    </location>
</feature>
<keyword evidence="6 8" id="KW-0472">Membrane</keyword>
<feature type="region of interest" description="Disordered" evidence="7">
    <location>
        <begin position="612"/>
        <end position="691"/>
    </location>
</feature>
<dbReference type="Pfam" id="PF00005">
    <property type="entry name" value="ABC_tran"/>
    <property type="match status" value="1"/>
</dbReference>
<dbReference type="PROSITE" id="PS50893">
    <property type="entry name" value="ABC_TRANSPORTER_2"/>
    <property type="match status" value="1"/>
</dbReference>
<feature type="transmembrane region" description="Helical" evidence="8">
    <location>
        <begin position="50"/>
        <end position="75"/>
    </location>
</feature>
<feature type="domain" description="ABC transporter" evidence="9">
    <location>
        <begin position="371"/>
        <end position="606"/>
    </location>
</feature>
<keyword evidence="12" id="KW-1185">Reference proteome</keyword>
<evidence type="ECO:0000256" key="3">
    <source>
        <dbReference type="ARBA" id="ARBA00022741"/>
    </source>
</evidence>
<dbReference type="CDD" id="cd03249">
    <property type="entry name" value="ABC_MTABC3_MDL1_MDL2"/>
    <property type="match status" value="1"/>
</dbReference>
<evidence type="ECO:0000256" key="7">
    <source>
        <dbReference type="SAM" id="MobiDB-lite"/>
    </source>
</evidence>
<dbReference type="InterPro" id="IPR011527">
    <property type="entry name" value="ABC1_TM_dom"/>
</dbReference>
<feature type="transmembrane region" description="Helical" evidence="8">
    <location>
        <begin position="195"/>
        <end position="217"/>
    </location>
</feature>
<dbReference type="SMART" id="SM00382">
    <property type="entry name" value="AAA"/>
    <property type="match status" value="1"/>
</dbReference>
<dbReference type="CDD" id="cd18577">
    <property type="entry name" value="ABC_6TM_Pgp_ABCB1_D1_like"/>
    <property type="match status" value="1"/>
</dbReference>
<proteinExistence type="predicted"/>
<dbReference type="SUPFAM" id="SSF52540">
    <property type="entry name" value="P-loop containing nucleoside triphosphate hydrolases"/>
    <property type="match status" value="1"/>
</dbReference>